<accession>A0A3E0VR13</accession>
<keyword evidence="2" id="KW-0808">Transferase</keyword>
<dbReference type="SUPFAM" id="SSF55729">
    <property type="entry name" value="Acyl-CoA N-acyltransferases (Nat)"/>
    <property type="match status" value="1"/>
</dbReference>
<dbReference type="GO" id="GO:0016747">
    <property type="term" value="F:acyltransferase activity, transferring groups other than amino-acyl groups"/>
    <property type="evidence" value="ECO:0007669"/>
    <property type="project" value="InterPro"/>
</dbReference>
<dbReference type="InterPro" id="IPR016181">
    <property type="entry name" value="Acyl_CoA_acyltransferase"/>
</dbReference>
<name>A0A3E0VR13_9MICO</name>
<dbReference type="AlphaFoldDB" id="A0A3E0VR13"/>
<dbReference type="OrthoDB" id="3429276at2"/>
<evidence type="ECO:0000313" key="2">
    <source>
        <dbReference type="EMBL" id="RFA11307.1"/>
    </source>
</evidence>
<dbReference type="InterPro" id="IPR000182">
    <property type="entry name" value="GNAT_dom"/>
</dbReference>
<sequence>MNGRTQWRGRPDGGPSVVVLPGDNRTVPVTRVRPVDVAELRGFLAEVDLTLAGLDAPTVRLWVDRDASGVIVGSTGFELSADGAHALIRSVAVRPGIRNTGAGTRLALFALAEAEASGASTAWLFSRRSGPFWQKLGFEPADRDALAAALPDTHQVRLFASTGQLAREAAWSRQLDGAGR</sequence>
<evidence type="ECO:0000313" key="3">
    <source>
        <dbReference type="Proteomes" id="UP000256486"/>
    </source>
</evidence>
<comment type="caution">
    <text evidence="2">The sequence shown here is derived from an EMBL/GenBank/DDBJ whole genome shotgun (WGS) entry which is preliminary data.</text>
</comment>
<dbReference type="Pfam" id="PF00583">
    <property type="entry name" value="Acetyltransf_1"/>
    <property type="match status" value="1"/>
</dbReference>
<keyword evidence="3" id="KW-1185">Reference proteome</keyword>
<proteinExistence type="predicted"/>
<dbReference type="PROSITE" id="PS51186">
    <property type="entry name" value="GNAT"/>
    <property type="match status" value="1"/>
</dbReference>
<feature type="domain" description="N-acetyltransferase" evidence="1">
    <location>
        <begin position="30"/>
        <end position="157"/>
    </location>
</feature>
<evidence type="ECO:0000259" key="1">
    <source>
        <dbReference type="PROSITE" id="PS51186"/>
    </source>
</evidence>
<gene>
    <name evidence="2" type="ORF">B7R54_14815</name>
</gene>
<dbReference type="Gene3D" id="3.40.630.30">
    <property type="match status" value="1"/>
</dbReference>
<protein>
    <submittedName>
        <fullName evidence="2">GNAT family N-acetyltransferase</fullName>
    </submittedName>
</protein>
<organism evidence="2 3">
    <name type="scientific">Subtercola boreus</name>
    <dbReference type="NCBI Taxonomy" id="120213"/>
    <lineage>
        <taxon>Bacteria</taxon>
        <taxon>Bacillati</taxon>
        <taxon>Actinomycetota</taxon>
        <taxon>Actinomycetes</taxon>
        <taxon>Micrococcales</taxon>
        <taxon>Microbacteriaceae</taxon>
        <taxon>Subtercola</taxon>
    </lineage>
</organism>
<dbReference type="Proteomes" id="UP000256486">
    <property type="component" value="Unassembled WGS sequence"/>
</dbReference>
<dbReference type="EMBL" id="NBWZ01000001">
    <property type="protein sequence ID" value="RFA11307.1"/>
    <property type="molecule type" value="Genomic_DNA"/>
</dbReference>
<reference evidence="2 3" key="1">
    <citation type="submission" date="2017-04" db="EMBL/GenBank/DDBJ databases">
        <title>Comparative genome analysis of Subtercola boreus.</title>
        <authorList>
            <person name="Cho Y.-J."/>
            <person name="Cho A."/>
            <person name="Kim O.-S."/>
            <person name="Lee J.-I."/>
        </authorList>
    </citation>
    <scope>NUCLEOTIDE SEQUENCE [LARGE SCALE GENOMIC DNA]</scope>
    <source>
        <strain evidence="2 3">K300</strain>
    </source>
</reference>